<evidence type="ECO:0000313" key="3">
    <source>
        <dbReference type="Proteomes" id="UP000257109"/>
    </source>
</evidence>
<dbReference type="Proteomes" id="UP000257109">
    <property type="component" value="Unassembled WGS sequence"/>
</dbReference>
<protein>
    <submittedName>
        <fullName evidence="2">Uncharacterized protein</fullName>
    </submittedName>
</protein>
<evidence type="ECO:0000313" key="2">
    <source>
        <dbReference type="EMBL" id="RDY02819.1"/>
    </source>
</evidence>
<accession>A0A371HJ70</accession>
<name>A0A371HJ70_MUCPR</name>
<comment type="caution">
    <text evidence="2">The sequence shown here is derived from an EMBL/GenBank/DDBJ whole genome shotgun (WGS) entry which is preliminary data.</text>
</comment>
<evidence type="ECO:0000256" key="1">
    <source>
        <dbReference type="SAM" id="MobiDB-lite"/>
    </source>
</evidence>
<dbReference type="AlphaFoldDB" id="A0A371HJ70"/>
<gene>
    <name evidence="2" type="ORF">CR513_13682</name>
</gene>
<organism evidence="2 3">
    <name type="scientific">Mucuna pruriens</name>
    <name type="common">Velvet bean</name>
    <name type="synonym">Dolichos pruriens</name>
    <dbReference type="NCBI Taxonomy" id="157652"/>
    <lineage>
        <taxon>Eukaryota</taxon>
        <taxon>Viridiplantae</taxon>
        <taxon>Streptophyta</taxon>
        <taxon>Embryophyta</taxon>
        <taxon>Tracheophyta</taxon>
        <taxon>Spermatophyta</taxon>
        <taxon>Magnoliopsida</taxon>
        <taxon>eudicotyledons</taxon>
        <taxon>Gunneridae</taxon>
        <taxon>Pentapetalae</taxon>
        <taxon>rosids</taxon>
        <taxon>fabids</taxon>
        <taxon>Fabales</taxon>
        <taxon>Fabaceae</taxon>
        <taxon>Papilionoideae</taxon>
        <taxon>50 kb inversion clade</taxon>
        <taxon>NPAAA clade</taxon>
        <taxon>indigoferoid/millettioid clade</taxon>
        <taxon>Phaseoleae</taxon>
        <taxon>Mucuna</taxon>
    </lineage>
</organism>
<feature type="non-terminal residue" evidence="2">
    <location>
        <position position="1"/>
    </location>
</feature>
<sequence>MREKKRKEDITSKGTVRPKDRQQLPRNFLQGHRTWVAPIRGIEHQIDYIVEVTLPNKVVYRAGPEESKEIQ</sequence>
<keyword evidence="3" id="KW-1185">Reference proteome</keyword>
<reference evidence="2" key="1">
    <citation type="submission" date="2018-05" db="EMBL/GenBank/DDBJ databases">
        <title>Draft genome of Mucuna pruriens seed.</title>
        <authorList>
            <person name="Nnadi N.E."/>
            <person name="Vos R."/>
            <person name="Hasami M.H."/>
            <person name="Devisetty U.K."/>
            <person name="Aguiy J.C."/>
        </authorList>
    </citation>
    <scope>NUCLEOTIDE SEQUENCE [LARGE SCALE GENOMIC DNA]</scope>
    <source>
        <strain evidence="2">JCA_2017</strain>
    </source>
</reference>
<proteinExistence type="predicted"/>
<dbReference type="EMBL" id="QJKJ01002454">
    <property type="protein sequence ID" value="RDY02819.1"/>
    <property type="molecule type" value="Genomic_DNA"/>
</dbReference>
<feature type="region of interest" description="Disordered" evidence="1">
    <location>
        <begin position="1"/>
        <end position="23"/>
    </location>
</feature>